<reference evidence="3" key="1">
    <citation type="submission" date="2016-10" db="EMBL/GenBank/DDBJ databases">
        <authorList>
            <person name="Varghese N."/>
            <person name="Submissions S."/>
        </authorList>
    </citation>
    <scope>NUCLEOTIDE SEQUENCE [LARGE SCALE GENOMIC DNA]</scope>
    <source>
        <strain evidence="3">CGMCC 4.7047</strain>
    </source>
</reference>
<protein>
    <submittedName>
        <fullName evidence="2">Putative restriction endonuclease</fullName>
    </submittedName>
</protein>
<dbReference type="Gene3D" id="3.90.1570.10">
    <property type="entry name" value="tt1808, chain A"/>
    <property type="match status" value="1"/>
</dbReference>
<dbReference type="InterPro" id="IPR012296">
    <property type="entry name" value="Nuclease_put_TT1808"/>
</dbReference>
<dbReference type="EMBL" id="FPAB01000001">
    <property type="protein sequence ID" value="SFS34958.1"/>
    <property type="molecule type" value="Genomic_DNA"/>
</dbReference>
<organism evidence="2 3">
    <name type="scientific">Streptomyces harbinensis</name>
    <dbReference type="NCBI Taxonomy" id="1176198"/>
    <lineage>
        <taxon>Bacteria</taxon>
        <taxon>Bacillati</taxon>
        <taxon>Actinomycetota</taxon>
        <taxon>Actinomycetes</taxon>
        <taxon>Kitasatosporales</taxon>
        <taxon>Streptomycetaceae</taxon>
        <taxon>Streptomyces</taxon>
    </lineage>
</organism>
<evidence type="ECO:0000313" key="2">
    <source>
        <dbReference type="EMBL" id="SFS34958.1"/>
    </source>
</evidence>
<name>A0A1I6P4D8_9ACTN</name>
<keyword evidence="2" id="KW-0378">Hydrolase</keyword>
<dbReference type="PANTHER" id="PTHR35400:SF3">
    <property type="entry name" value="SLL1072 PROTEIN"/>
    <property type="match status" value="1"/>
</dbReference>
<keyword evidence="3" id="KW-1185">Reference proteome</keyword>
<accession>A0A1I6P4D8</accession>
<dbReference type="AlphaFoldDB" id="A0A1I6P4D8"/>
<proteinExistence type="predicted"/>
<dbReference type="RefSeq" id="WP_093841908.1">
    <property type="nucleotide sequence ID" value="NZ_JBHUTC010000012.1"/>
</dbReference>
<feature type="domain" description="Putative restriction endonuclease" evidence="1">
    <location>
        <begin position="23"/>
        <end position="185"/>
    </location>
</feature>
<dbReference type="InterPro" id="IPR008538">
    <property type="entry name" value="Uma2"/>
</dbReference>
<keyword evidence="2" id="KW-0255">Endonuclease</keyword>
<sequence length="196" mass="21591">MSVPAVEPPYIRGETWDELLRTWEALDVPEGWKAEIIEGYIIVRPAPSKPHTYIASKLHRRLLPVLPEGWDVYQNVDVRIPLRSGVFQPDLVVLPEALMLDGTPETQAGDAALVVEVTSRGNAGRDRVEKLAGYARAGVPLYLLVDRVASQGPVITLFGEPRSGVYRTLWTGKFGDPIPLPDPFEHAIDSSDFPAG</sequence>
<gene>
    <name evidence="2" type="ORF">SAMN05444716_101264</name>
</gene>
<evidence type="ECO:0000313" key="3">
    <source>
        <dbReference type="Proteomes" id="UP000198873"/>
    </source>
</evidence>
<keyword evidence="2" id="KW-0540">Nuclease</keyword>
<dbReference type="GO" id="GO:0004519">
    <property type="term" value="F:endonuclease activity"/>
    <property type="evidence" value="ECO:0007669"/>
    <property type="project" value="UniProtKB-KW"/>
</dbReference>
<dbReference type="PANTHER" id="PTHR35400">
    <property type="entry name" value="SLR1083 PROTEIN"/>
    <property type="match status" value="1"/>
</dbReference>
<dbReference type="InterPro" id="IPR011335">
    <property type="entry name" value="Restrct_endonuc-II-like"/>
</dbReference>
<dbReference type="Proteomes" id="UP000198873">
    <property type="component" value="Unassembled WGS sequence"/>
</dbReference>
<dbReference type="CDD" id="cd06260">
    <property type="entry name" value="DUF820-like"/>
    <property type="match status" value="1"/>
</dbReference>
<evidence type="ECO:0000259" key="1">
    <source>
        <dbReference type="Pfam" id="PF05685"/>
    </source>
</evidence>
<dbReference type="STRING" id="1176198.SAMN05444716_101264"/>
<dbReference type="Pfam" id="PF05685">
    <property type="entry name" value="Uma2"/>
    <property type="match status" value="1"/>
</dbReference>
<dbReference type="SUPFAM" id="SSF52980">
    <property type="entry name" value="Restriction endonuclease-like"/>
    <property type="match status" value="1"/>
</dbReference>